<gene>
    <name evidence="1" type="ORF">UT30_C0012G0029</name>
</gene>
<dbReference type="AlphaFoldDB" id="A0A0G0MLY6"/>
<comment type="caution">
    <text evidence="1">The sequence shown here is derived from an EMBL/GenBank/DDBJ whole genome shotgun (WGS) entry which is preliminary data.</text>
</comment>
<proteinExistence type="predicted"/>
<reference evidence="1 2" key="1">
    <citation type="journal article" date="2015" name="Nature">
        <title>rRNA introns, odd ribosomes, and small enigmatic genomes across a large radiation of phyla.</title>
        <authorList>
            <person name="Brown C.T."/>
            <person name="Hug L.A."/>
            <person name="Thomas B.C."/>
            <person name="Sharon I."/>
            <person name="Castelle C.J."/>
            <person name="Singh A."/>
            <person name="Wilkins M.J."/>
            <person name="Williams K.H."/>
            <person name="Banfield J.F."/>
        </authorList>
    </citation>
    <scope>NUCLEOTIDE SEQUENCE [LARGE SCALE GENOMIC DNA]</scope>
</reference>
<organism evidence="1 2">
    <name type="scientific">Candidatus Uhrbacteria bacterium GW2011_GWF2_39_13</name>
    <dbReference type="NCBI Taxonomy" id="1618995"/>
    <lineage>
        <taxon>Bacteria</taxon>
        <taxon>Candidatus Uhriibacteriota</taxon>
    </lineage>
</organism>
<evidence type="ECO:0000313" key="2">
    <source>
        <dbReference type="Proteomes" id="UP000033935"/>
    </source>
</evidence>
<evidence type="ECO:0000313" key="1">
    <source>
        <dbReference type="EMBL" id="KKR04118.1"/>
    </source>
</evidence>
<dbReference type="EMBL" id="LBWG01000012">
    <property type="protein sequence ID" value="KKR04118.1"/>
    <property type="molecule type" value="Genomic_DNA"/>
</dbReference>
<protein>
    <submittedName>
        <fullName evidence="1">Uncharacterized protein</fullName>
    </submittedName>
</protein>
<name>A0A0G0MLY6_9BACT</name>
<dbReference type="Proteomes" id="UP000033935">
    <property type="component" value="Unassembled WGS sequence"/>
</dbReference>
<accession>A0A0G0MLY6</accession>
<sequence>MSNMAKEQTTRLLVHDSDGIQRKILTIFHKSKPGDNSICLKLPKNVVEATIYESALSEKPKTLLQNVHEMHYTYHESGNIAFSCYDKDGKKIDETIGKLTPNLPLYELSPARCFLKLKPFIFERFPQETRKKRDTDIDLIRDSHLPDALEGRVLELHFWIGDGSEEGIGDKANAIKWFHIGQSLRYADVFPLQHDSKNLQLFVAVVSPKDVTEFPDEINVQVYTKHEASFLHPKIE</sequence>